<dbReference type="EMBL" id="VSSQ01036032">
    <property type="protein sequence ID" value="MPM88410.1"/>
    <property type="molecule type" value="Genomic_DNA"/>
</dbReference>
<protein>
    <submittedName>
        <fullName evidence="1">Uncharacterized protein</fullName>
    </submittedName>
</protein>
<reference evidence="1" key="1">
    <citation type="submission" date="2019-08" db="EMBL/GenBank/DDBJ databases">
        <authorList>
            <person name="Kucharzyk K."/>
            <person name="Murdoch R.W."/>
            <person name="Higgins S."/>
            <person name="Loffler F."/>
        </authorList>
    </citation>
    <scope>NUCLEOTIDE SEQUENCE</scope>
</reference>
<comment type="caution">
    <text evidence="1">The sequence shown here is derived from an EMBL/GenBank/DDBJ whole genome shotgun (WGS) entry which is preliminary data.</text>
</comment>
<proteinExistence type="predicted"/>
<organism evidence="1">
    <name type="scientific">bioreactor metagenome</name>
    <dbReference type="NCBI Taxonomy" id="1076179"/>
    <lineage>
        <taxon>unclassified sequences</taxon>
        <taxon>metagenomes</taxon>
        <taxon>ecological metagenomes</taxon>
    </lineage>
</organism>
<dbReference type="AlphaFoldDB" id="A0A645DG02"/>
<name>A0A645DG02_9ZZZZ</name>
<accession>A0A645DG02</accession>
<gene>
    <name evidence="1" type="ORF">SDC9_135514</name>
</gene>
<evidence type="ECO:0000313" key="1">
    <source>
        <dbReference type="EMBL" id="MPM88410.1"/>
    </source>
</evidence>
<sequence>MERQYIFVKAINSSFTGITAVRKIDNREVQIGLVTILPINRRIGHTAAAVAYAITKCGNFPAGIRIDYEFLGIRVNPYRIAILIKSSDSPVERFGRVTSVFIIFV</sequence>